<proteinExistence type="predicted"/>
<dbReference type="Pfam" id="PF13385">
    <property type="entry name" value="Laminin_G_3"/>
    <property type="match status" value="5"/>
</dbReference>
<dbReference type="Gene3D" id="2.60.40.3440">
    <property type="match status" value="3"/>
</dbReference>
<evidence type="ECO:0000259" key="4">
    <source>
        <dbReference type="SMART" id="SM00560"/>
    </source>
</evidence>
<keyword evidence="1" id="KW-0732">Signal</keyword>
<evidence type="ECO:0000313" key="5">
    <source>
        <dbReference type="EMBL" id="ETR72377.1"/>
    </source>
</evidence>
<dbReference type="Gene3D" id="2.60.40.10">
    <property type="entry name" value="Immunoglobulins"/>
    <property type="match status" value="1"/>
</dbReference>
<evidence type="ECO:0000256" key="2">
    <source>
        <dbReference type="ARBA" id="ARBA00023157"/>
    </source>
</evidence>
<keyword evidence="3" id="KW-0472">Membrane</keyword>
<protein>
    <recommendedName>
        <fullName evidence="4">LamG-like jellyroll fold domain-containing protein</fullName>
    </recommendedName>
</protein>
<evidence type="ECO:0000256" key="3">
    <source>
        <dbReference type="SAM" id="Phobius"/>
    </source>
</evidence>
<dbReference type="Pfam" id="PF17963">
    <property type="entry name" value="Big_9"/>
    <property type="match status" value="3"/>
</dbReference>
<accession>A0A1V1PBX9</accession>
<feature type="domain" description="LamG-like jellyroll fold" evidence="4">
    <location>
        <begin position="987"/>
        <end position="1118"/>
    </location>
</feature>
<dbReference type="PANTHER" id="PTHR47635">
    <property type="entry name" value="CUB DOMAIN-CONTAINING PROTEIN"/>
    <property type="match status" value="1"/>
</dbReference>
<dbReference type="SUPFAM" id="SSF49899">
    <property type="entry name" value="Concanavalin A-like lectins/glucanases"/>
    <property type="match status" value="5"/>
</dbReference>
<dbReference type="Proteomes" id="UP000189670">
    <property type="component" value="Unassembled WGS sequence"/>
</dbReference>
<keyword evidence="3" id="KW-1133">Transmembrane helix</keyword>
<feature type="domain" description="LamG-like jellyroll fold" evidence="4">
    <location>
        <begin position="1323"/>
        <end position="1460"/>
    </location>
</feature>
<keyword evidence="2" id="KW-1015">Disulfide bond</keyword>
<reference evidence="6" key="1">
    <citation type="submission" date="2012-11" db="EMBL/GenBank/DDBJ databases">
        <authorList>
            <person name="Lucero-Rivera Y.E."/>
            <person name="Tovar-Ramirez D."/>
        </authorList>
    </citation>
    <scope>NUCLEOTIDE SEQUENCE [LARGE SCALE GENOMIC DNA]</scope>
    <source>
        <strain evidence="6">Araruama</strain>
    </source>
</reference>
<organism evidence="5 6">
    <name type="scientific">Candidatus Magnetoglobus multicellularis str. Araruama</name>
    <dbReference type="NCBI Taxonomy" id="890399"/>
    <lineage>
        <taxon>Bacteria</taxon>
        <taxon>Pseudomonadati</taxon>
        <taxon>Thermodesulfobacteriota</taxon>
        <taxon>Desulfobacteria</taxon>
        <taxon>Desulfobacterales</taxon>
        <taxon>Desulfobacteraceae</taxon>
        <taxon>Candidatus Magnetoglobus</taxon>
    </lineage>
</organism>
<dbReference type="EMBL" id="ATBP01000154">
    <property type="protein sequence ID" value="ETR72377.1"/>
    <property type="molecule type" value="Genomic_DNA"/>
</dbReference>
<dbReference type="NCBIfam" id="NF012211">
    <property type="entry name" value="tand_rpt_95"/>
    <property type="match status" value="2"/>
</dbReference>
<dbReference type="PANTHER" id="PTHR47635:SF2">
    <property type="entry name" value="LAMG-LIKE JELLYROLL FOLD DOMAIN-CONTAINING PROTEIN"/>
    <property type="match status" value="1"/>
</dbReference>
<feature type="transmembrane region" description="Helical" evidence="3">
    <location>
        <begin position="28"/>
        <end position="46"/>
    </location>
</feature>
<evidence type="ECO:0000313" key="6">
    <source>
        <dbReference type="Proteomes" id="UP000189670"/>
    </source>
</evidence>
<dbReference type="Gene3D" id="2.60.120.200">
    <property type="match status" value="5"/>
</dbReference>
<dbReference type="InterPro" id="IPR006558">
    <property type="entry name" value="LamG-like"/>
</dbReference>
<dbReference type="InterPro" id="IPR013320">
    <property type="entry name" value="ConA-like_dom_sf"/>
</dbReference>
<dbReference type="SMART" id="SM00560">
    <property type="entry name" value="LamGL"/>
    <property type="match status" value="4"/>
</dbReference>
<keyword evidence="3" id="KW-0812">Transmembrane</keyword>
<name>A0A1V1PBX9_9BACT</name>
<evidence type="ECO:0000256" key="1">
    <source>
        <dbReference type="ARBA" id="ARBA00022729"/>
    </source>
</evidence>
<comment type="caution">
    <text evidence="5">The sequence shown here is derived from an EMBL/GenBank/DDBJ whole genome shotgun (WGS) entry which is preliminary data.</text>
</comment>
<feature type="domain" description="LamG-like jellyroll fold" evidence="4">
    <location>
        <begin position="76"/>
        <end position="205"/>
    </location>
</feature>
<feature type="domain" description="LamG-like jellyroll fold" evidence="4">
    <location>
        <begin position="298"/>
        <end position="431"/>
    </location>
</feature>
<dbReference type="InterPro" id="IPR013783">
    <property type="entry name" value="Ig-like_fold"/>
</dbReference>
<gene>
    <name evidence="5" type="ORF">OMM_01771</name>
</gene>
<sequence>MAGSQLTQEIHMNTQSLLFIIQPKQMKLSWLSIVTITILLIFFIAIPKTDGQIQNALNFDNNNDYVNAGNVDLNNKSFTIECWAKRESSGGWDILFSQGQLGTNKVLLVGFSDSNVFILGFGNNDLSTSETYTDNDWHHWAATYDSSTKTQKIYRDGAEVASRTTESNYIGTGDIIIGKFAPNDQFYFDGTIDELRLWDTPRSQTQIKVYMYRTLSPEDEASLLAYYTFNQSSGSTLLDSSGNNQHGTLINMDENTDWVPSDYDAFTWKALAGAGNSLSFDGSNDYVEIPYNENLNLDVFTATIWAKVEGGEGTYRTVFASRNGAPISGYTLYATSTNIWSLWYGNGIGWWAVDGPSVVLNEWTHFAITSNGTETSLYVNGILASSRTVTLSLNTSKPFRFGAGNNESTPDYFFPGQIDEFRYYNIVLSQDNIRQDLCQKIPDNTPGLAAYYRFDHSSGTTLFDLSSNKLDGTLFNMDNSNWVRSGAPIGYFSTYDYVGINASDFSVSLSSSDGDILTVTGDGGTYSGIHMYLVNEPPNESTQAPGFQSSDTKHYYGVFPIGSSATFSLTYYYGQNYYSDEDDVNLAFRENNADTDWSSLLTVLNKNTKELSCQYISIYEGYPASEFIFGTQSNNLNTNDLIAHYPMNGNLADTTGNGNDGSIYSNANPRCIRDRYGITDSAYLLDGYDDYLSLNNINIPETFTISTWLYFDNNGSKQAFIGKYLQSSPYTNIFILGYYNNLVHIEIRDTYYRYGDLPTGYHLITSVVEKIDSSNSLVTVYLDQRILFQTTINAVLGSDITGNKLTAGMEWDRLISTHISSDHMKGKFDEISFFNRALNANEIRYLYHLTPIFSPIENPTSVSDVVTLTLTTTKDSQLTVTARSSDQSIISDSQINLNSSGTNQMVINTTAQTPMNLTVTMTPESRMYGRILITCSVIGSSGITETTNYPVIVSAPGSGMALDFDGSNDYIDLGEYTGSDPIGLTTSNFTISFWIKPDLSGDSYQRIIDKSVDDGLDHYSFYLHTDGLFRFKSNGTVVATVYDALEAGQWQHVAFMSNGSTYTCYINSVLSNISQNPVSTPTNAAASISIGRSVNTASRDLNGQLDEFQIWNRALTSKEIRKYMLRIQDSSNENGLLAYYKFDHSSGTVLTDLSGNGYHGTLTNMSDSDWVTSGVIQSYNELFTTAPTISKIPDQNTASRTISFSCLDNEGGIMTVYATSSNQTVLPNTGIILSGSTNNSITYTATANIAHNLTLSMTPNANQHDQVTITLTLTDSAGLNDLKTFTVIVSPPGAGNALNYDGVDEYIDLGNIDASDPLALAGSNFTFSLWIKPTLTGDTYQKIIDKSDGLYGRGGYSMQIEPDGLIKLQIEGTLTSQYRAKTDSGILQANQWQHIAVTGNGSRYKCYVNGISVSLTTKSYHSPVADNTNMRIGKYTGSENRAYSGLLDEVQIWNKALSQSEIRQNMCQKLTGSESNLLLYYRFDHVSGSTIKDLSGNDYHGTLINMESENLQVSGASIGDLSAYDYTGSTPSNFQAKLTSTDSDTFKVTGSGGSYEVIQLYLVNEPPNSSLPDIERTETHYWGIFTTGLSLTYDIEYNYQNNQNIQDNADLKLYIRSGNTDTSWTTHTISNDSNNKIVTRSGNSGNNREWLFLVNNAPQLSSIDDQIIKMDKSISSIPIMVTDVETAECSLDITYRSSNTHLISAENISYTCDTNIFYFTLTPTSSQTGVTTISIVATDSESNSSSISFTVYVNGPPELAILSDQTINEDISLIALPLTVSPAGCILDTTFVSSNKNLISEENISYTCFSDRLFLSITPTTDISGNATITIIAIDDEGLTDATSFELIVMPVNDPPVAFNAKFFTLENQAINGQLNANDNIDGSISNFSIIKHPEKGIASITNTGQFMYLPSTNQYGEDSFEYKVHDNENAESNTATVSIFITPINAPPVANGSNTIIDEDKHIYIKLVATDIDNDPLTYHLIKHPTNGTISLIDDTALYTPTPHYNGPDSFTYKVNDGIVDSNTATIMITVFPVYDIPQAINQNVITTENMPVTITLTGFSPDNEPLTFHIENQTAHGTLSQSTDYLTYTPDPDFYGTDGFTFIANDTISDSNPATVSISVERSNIYVLKLLGTGYGTVKINSTSVLLPWESQFQAEQEVCFEAIPEMDWEFINWTGDLQSTENPICIIVNKNKTITPHMALKTFTLTIQGSESITINHTYQSLPFSKTYDIHTPIILETASDYFKYWESDHLIYNKNYSFNMTSDRTVDVHFYPVPDWEATIHIEQLSGDDNPSYEEGRFSVQIGVAETDYTKVALPLPPKYPCDMFIFDDDLEEIIKDIRQNNHHEYQWNIAVDPHGNIESPLITKTSVISWNPLNFSPEGQYILKSNIDDPPEIVVPDMRQLNEYSITDTSYQSLTIIWKKLETFHFYLQKGWNLISLPVTPENTQLEHLFPDYVAAYEYKNGAYHLVTSIIPGKGFWLKIPSQKTYTISGQPFPSYTLNLSDGWHLIGAAYDEMTPTDSSINVIFRYVNGGYEQAFSLVPGLGYWIKIKKMGR</sequence>